<name>A0A370KY48_9HYPH</name>
<dbReference type="GO" id="GO:0017168">
    <property type="term" value="F:5-oxoprolinase (ATP-hydrolyzing) activity"/>
    <property type="evidence" value="ECO:0007669"/>
    <property type="project" value="TreeGrafter"/>
</dbReference>
<keyword evidence="3" id="KW-1185">Reference proteome</keyword>
<evidence type="ECO:0000259" key="1">
    <source>
        <dbReference type="Pfam" id="PF02538"/>
    </source>
</evidence>
<comment type="caution">
    <text evidence="2">The sequence shown here is derived from an EMBL/GenBank/DDBJ whole genome shotgun (WGS) entry which is preliminary data.</text>
</comment>
<dbReference type="GO" id="GO:0005829">
    <property type="term" value="C:cytosol"/>
    <property type="evidence" value="ECO:0007669"/>
    <property type="project" value="TreeGrafter"/>
</dbReference>
<dbReference type="InterPro" id="IPR003692">
    <property type="entry name" value="Hydantoinase_B"/>
</dbReference>
<dbReference type="EMBL" id="QQTP01000025">
    <property type="protein sequence ID" value="RDJ19929.1"/>
    <property type="molecule type" value="Genomic_DNA"/>
</dbReference>
<proteinExistence type="predicted"/>
<dbReference type="InterPro" id="IPR045079">
    <property type="entry name" value="Oxoprolinase-like"/>
</dbReference>
<evidence type="ECO:0000313" key="3">
    <source>
        <dbReference type="Proteomes" id="UP000255207"/>
    </source>
</evidence>
<evidence type="ECO:0000313" key="2">
    <source>
        <dbReference type="EMBL" id="RDJ19929.1"/>
    </source>
</evidence>
<gene>
    <name evidence="2" type="ORF">DWE98_27280</name>
</gene>
<dbReference type="Proteomes" id="UP000255207">
    <property type="component" value="Unassembled WGS sequence"/>
</dbReference>
<feature type="domain" description="Hydantoinase B/oxoprolinase" evidence="1">
    <location>
        <begin position="53"/>
        <end position="571"/>
    </location>
</feature>
<protein>
    <submittedName>
        <fullName evidence="2">Hydantoinase B/oxoprolinase family protein</fullName>
    </submittedName>
</protein>
<organism evidence="2 3">
    <name type="scientific">Bosea caraganae</name>
    <dbReference type="NCBI Taxonomy" id="2763117"/>
    <lineage>
        <taxon>Bacteria</taxon>
        <taxon>Pseudomonadati</taxon>
        <taxon>Pseudomonadota</taxon>
        <taxon>Alphaproteobacteria</taxon>
        <taxon>Hyphomicrobiales</taxon>
        <taxon>Boseaceae</taxon>
        <taxon>Bosea</taxon>
    </lineage>
</organism>
<sequence length="653" mass="72218">MRRRASGQPRFSVAGVAALEAAACPPRILISERPIVNHIVPENQLRNAPAVTPVTLEIVKGALRSAQAEMERLLQRTAMSPVIREKQDYFCGLFDRDGRLLIGTKLPILGNILAPILEEFPLETMREGDVYWYDDPYLSKGGVSHTPDQVFVSPIFVDGKIAGFTHSWAHFLDVGGMRSGSTTPDATEIFHEGILIPPVRLYREGVLNEDLFRTFIRNSRFPEMSKGDVRAMMAAVELGRRRMIELFERFGVEGAHAAFDQLIRQTHDYARAQMHDIFPPGQYRFAELIDTDGHGTGPIAIRMTLTATKDRIEIDCTETDDQTRGPINFIMHPSCVQMMFGIYTVAGHPEFMFNEGLLSIIDEVKLREGSVIQPRFPASLGQRSVTLSRVTSACMGLINIASPDRAMGSSSAYSANKLRGTWAGSGEAFLKTMAIAAGQGARPVSDGPDAIYYLNQQNYPVEFAEQNYPLVVKRYAINPDSGGPGRWRGGCGVIREFEMLSETASISLRMSNVDFPAYGIAGGMSGRSGQFIVNPGRPDERVLPSLQDGVVLKTGDVLRIAMPGGGGFGHPFDREPERVLADVLAGFVSPDSAQDEYGVILDVASETVDLEATQAYRTAHRWQTKLLHRRDYFDPDQWWDHADSVTHAKHARS</sequence>
<dbReference type="Pfam" id="PF02538">
    <property type="entry name" value="Hydantoinase_B"/>
    <property type="match status" value="1"/>
</dbReference>
<reference evidence="3" key="1">
    <citation type="submission" date="2018-07" db="EMBL/GenBank/DDBJ databases">
        <authorList>
            <person name="Safronova V.I."/>
            <person name="Chirak E.R."/>
            <person name="Sazanova A.L."/>
        </authorList>
    </citation>
    <scope>NUCLEOTIDE SEQUENCE [LARGE SCALE GENOMIC DNA]</scope>
    <source>
        <strain evidence="3">RCAM04685</strain>
    </source>
</reference>
<dbReference type="PANTHER" id="PTHR11365">
    <property type="entry name" value="5-OXOPROLINASE RELATED"/>
    <property type="match status" value="1"/>
</dbReference>
<dbReference type="AlphaFoldDB" id="A0A370KY48"/>
<dbReference type="GO" id="GO:0006749">
    <property type="term" value="P:glutathione metabolic process"/>
    <property type="evidence" value="ECO:0007669"/>
    <property type="project" value="TreeGrafter"/>
</dbReference>
<accession>A0A370KY48</accession>
<dbReference type="PANTHER" id="PTHR11365:SF23">
    <property type="entry name" value="HYPOTHETICAL 5-OXOPROLINASE (EUROFUNG)-RELATED"/>
    <property type="match status" value="1"/>
</dbReference>